<dbReference type="PANTHER" id="PTHR45810">
    <property type="entry name" value="HISTONE H3.2"/>
    <property type="match status" value="1"/>
</dbReference>
<reference evidence="5" key="1">
    <citation type="submission" date="2013-03" db="EMBL/GenBank/DDBJ databases">
        <title>The Genome Sequence of Anopheles epiroticus epiroticus2.</title>
        <authorList>
            <consortium name="The Broad Institute Genomics Platform"/>
            <person name="Neafsey D.E."/>
            <person name="Howell P."/>
            <person name="Walker B."/>
            <person name="Young S.K."/>
            <person name="Zeng Q."/>
            <person name="Gargeya S."/>
            <person name="Fitzgerald M."/>
            <person name="Haas B."/>
            <person name="Abouelleil A."/>
            <person name="Allen A.W."/>
            <person name="Alvarado L."/>
            <person name="Arachchi H.M."/>
            <person name="Berlin A.M."/>
            <person name="Chapman S.B."/>
            <person name="Gainer-Dewar J."/>
            <person name="Goldberg J."/>
            <person name="Griggs A."/>
            <person name="Gujja S."/>
            <person name="Hansen M."/>
            <person name="Howarth C."/>
            <person name="Imamovic A."/>
            <person name="Ireland A."/>
            <person name="Larimer J."/>
            <person name="McCowan C."/>
            <person name="Murphy C."/>
            <person name="Pearson M."/>
            <person name="Poon T.W."/>
            <person name="Priest M."/>
            <person name="Roberts A."/>
            <person name="Saif S."/>
            <person name="Shea T."/>
            <person name="Sisk P."/>
            <person name="Sykes S."/>
            <person name="Wortman J."/>
            <person name="Nusbaum C."/>
            <person name="Birren B."/>
        </authorList>
    </citation>
    <scope>NUCLEOTIDE SEQUENCE [LARGE SCALE GENOMIC DNA]</scope>
    <source>
        <strain evidence="5">Epiroticus2</strain>
    </source>
</reference>
<reference evidence="4" key="2">
    <citation type="submission" date="2020-05" db="UniProtKB">
        <authorList>
            <consortium name="EnsemblMetazoa"/>
        </authorList>
    </citation>
    <scope>IDENTIFICATION</scope>
    <source>
        <strain evidence="4">Epiroticus2</strain>
    </source>
</reference>
<name>A0A182PXI1_9DIPT</name>
<dbReference type="Pfam" id="PF00125">
    <property type="entry name" value="Histone"/>
    <property type="match status" value="1"/>
</dbReference>
<keyword evidence="5" id="KW-1185">Reference proteome</keyword>
<accession>A0A182PXI1</accession>
<dbReference type="Gene3D" id="1.10.20.10">
    <property type="entry name" value="Histone, subunit A"/>
    <property type="match status" value="1"/>
</dbReference>
<dbReference type="SUPFAM" id="SSF47113">
    <property type="entry name" value="Histone-fold"/>
    <property type="match status" value="1"/>
</dbReference>
<dbReference type="VEuPathDB" id="VectorBase:AEPI014069"/>
<dbReference type="AlphaFoldDB" id="A0A182PXI1"/>
<organism evidence="4 5">
    <name type="scientific">Anopheles epiroticus</name>
    <dbReference type="NCBI Taxonomy" id="199890"/>
    <lineage>
        <taxon>Eukaryota</taxon>
        <taxon>Metazoa</taxon>
        <taxon>Ecdysozoa</taxon>
        <taxon>Arthropoda</taxon>
        <taxon>Hexapoda</taxon>
        <taxon>Insecta</taxon>
        <taxon>Pterygota</taxon>
        <taxon>Neoptera</taxon>
        <taxon>Endopterygota</taxon>
        <taxon>Diptera</taxon>
        <taxon>Nematocera</taxon>
        <taxon>Culicoidea</taxon>
        <taxon>Culicidae</taxon>
        <taxon>Anophelinae</taxon>
        <taxon>Anopheles</taxon>
    </lineage>
</organism>
<comment type="similarity">
    <text evidence="1">Belongs to the histone H3 family.</text>
</comment>
<dbReference type="SMART" id="SM00428">
    <property type="entry name" value="H3"/>
    <property type="match status" value="1"/>
</dbReference>
<dbReference type="GO" id="GO:0046982">
    <property type="term" value="F:protein heterodimerization activity"/>
    <property type="evidence" value="ECO:0007669"/>
    <property type="project" value="InterPro"/>
</dbReference>
<evidence type="ECO:0000256" key="2">
    <source>
        <dbReference type="SAM" id="MobiDB-lite"/>
    </source>
</evidence>
<evidence type="ECO:0000313" key="5">
    <source>
        <dbReference type="Proteomes" id="UP000075885"/>
    </source>
</evidence>
<proteinExistence type="inferred from homology"/>
<feature type="region of interest" description="Disordered" evidence="2">
    <location>
        <begin position="1"/>
        <end position="171"/>
    </location>
</feature>
<feature type="compositionally biased region" description="Basic and acidic residues" evidence="2">
    <location>
        <begin position="1"/>
        <end position="10"/>
    </location>
</feature>
<dbReference type="GO" id="GO:0030527">
    <property type="term" value="F:structural constituent of chromatin"/>
    <property type="evidence" value="ECO:0007669"/>
    <property type="project" value="InterPro"/>
</dbReference>
<dbReference type="CDD" id="cd22911">
    <property type="entry name" value="HFD_H3"/>
    <property type="match status" value="1"/>
</dbReference>
<dbReference type="PANTHER" id="PTHR45810:SF1">
    <property type="entry name" value="HISTONE H3-LIKE CENTROMERIC PROTEIN A"/>
    <property type="match status" value="1"/>
</dbReference>
<evidence type="ECO:0000256" key="1">
    <source>
        <dbReference type="ARBA" id="ARBA00010343"/>
    </source>
</evidence>
<feature type="compositionally biased region" description="Low complexity" evidence="2">
    <location>
        <begin position="142"/>
        <end position="158"/>
    </location>
</feature>
<evidence type="ECO:0000259" key="3">
    <source>
        <dbReference type="Pfam" id="PF00125"/>
    </source>
</evidence>
<feature type="compositionally biased region" description="Basic and acidic residues" evidence="2">
    <location>
        <begin position="34"/>
        <end position="46"/>
    </location>
</feature>
<dbReference type="GO" id="GO:0000786">
    <property type="term" value="C:nucleosome"/>
    <property type="evidence" value="ECO:0007669"/>
    <property type="project" value="InterPro"/>
</dbReference>
<dbReference type="GO" id="GO:0003677">
    <property type="term" value="F:DNA binding"/>
    <property type="evidence" value="ECO:0007669"/>
    <property type="project" value="InterPro"/>
</dbReference>
<dbReference type="EnsemblMetazoa" id="AEPI014069-RA">
    <property type="protein sequence ID" value="AEPI014069-PA"/>
    <property type="gene ID" value="AEPI014069"/>
</dbReference>
<protein>
    <recommendedName>
        <fullName evidence="3">Core Histone H2A/H2B/H3 domain-containing protein</fullName>
    </recommendedName>
</protein>
<feature type="domain" description="Core Histone H2A/H2B/H3" evidence="3">
    <location>
        <begin position="176"/>
        <end position="258"/>
    </location>
</feature>
<evidence type="ECO:0000313" key="4">
    <source>
        <dbReference type="EnsemblMetazoa" id="AEPI014069-PA"/>
    </source>
</evidence>
<dbReference type="InterPro" id="IPR000164">
    <property type="entry name" value="Histone_H3/CENP-A"/>
</dbReference>
<dbReference type="PRINTS" id="PR00622">
    <property type="entry name" value="HISTONEH3"/>
</dbReference>
<feature type="compositionally biased region" description="Polar residues" evidence="2">
    <location>
        <begin position="97"/>
        <end position="113"/>
    </location>
</feature>
<sequence>MAPRKKDNKQPKPRARQITPEPTHHPPRQPNSDEQFRSLKPIDDLRNVMGEESDNSAATGSEMESYRDNTSNSRPNFSFLPSHKHSSPNHNDKRANAPSTNVHRLASMSTVPNSGLDHEDTESPRPTTSARRPSRNERRETSSFNATNTNRTTTTPASKSAQPHGRKQKTPSKLKVLKEIIDLQGTVHNIIPKLSFGRVIREVLSEYSDRPLRVTVQMLECLQESAEIFLVQLFEDSYRCTLHRNRATLIPKDMQLAYMLRGN</sequence>
<dbReference type="InterPro" id="IPR009072">
    <property type="entry name" value="Histone-fold"/>
</dbReference>
<dbReference type="Proteomes" id="UP000075885">
    <property type="component" value="Unassembled WGS sequence"/>
</dbReference>
<dbReference type="InterPro" id="IPR007125">
    <property type="entry name" value="H2A/H2B/H3"/>
</dbReference>
<dbReference type="STRING" id="199890.A0A182PXI1"/>